<dbReference type="eggNOG" id="KOG0725">
    <property type="taxonomic scope" value="Eukaryota"/>
</dbReference>
<evidence type="ECO:0000256" key="1">
    <source>
        <dbReference type="ARBA" id="ARBA00006484"/>
    </source>
</evidence>
<keyword evidence="3" id="KW-0560">Oxidoreductase</keyword>
<dbReference type="RefSeq" id="XP_016759508.1">
    <property type="nucleotide sequence ID" value="XM_016906098.1"/>
</dbReference>
<evidence type="ECO:0000313" key="6">
    <source>
        <dbReference type="Proteomes" id="UP000016931"/>
    </source>
</evidence>
<keyword evidence="2" id="KW-0521">NADP</keyword>
<name>M3D2L8_SPHMS</name>
<accession>M3D2L8</accession>
<dbReference type="InterPro" id="IPR036291">
    <property type="entry name" value="NAD(P)-bd_dom_sf"/>
</dbReference>
<keyword evidence="6" id="KW-1185">Reference proteome</keyword>
<dbReference type="HOGENOM" id="CLU_010194_1_1_1"/>
<proteinExistence type="inferred from homology"/>
<dbReference type="AlphaFoldDB" id="M3D2L8"/>
<gene>
    <name evidence="5" type="ORF">SEPMUDRAFT_150332</name>
</gene>
<dbReference type="FunFam" id="3.40.50.720:FF:000084">
    <property type="entry name" value="Short-chain dehydrogenase reductase"/>
    <property type="match status" value="1"/>
</dbReference>
<dbReference type="Proteomes" id="UP000016931">
    <property type="component" value="Unassembled WGS sequence"/>
</dbReference>
<organism evidence="5 6">
    <name type="scientific">Sphaerulina musiva (strain SO2202)</name>
    <name type="common">Poplar stem canker fungus</name>
    <name type="synonym">Septoria musiva</name>
    <dbReference type="NCBI Taxonomy" id="692275"/>
    <lineage>
        <taxon>Eukaryota</taxon>
        <taxon>Fungi</taxon>
        <taxon>Dikarya</taxon>
        <taxon>Ascomycota</taxon>
        <taxon>Pezizomycotina</taxon>
        <taxon>Dothideomycetes</taxon>
        <taxon>Dothideomycetidae</taxon>
        <taxon>Mycosphaerellales</taxon>
        <taxon>Mycosphaerellaceae</taxon>
        <taxon>Sphaerulina</taxon>
    </lineage>
</organism>
<dbReference type="PRINTS" id="PR00081">
    <property type="entry name" value="GDHRDH"/>
</dbReference>
<dbReference type="GO" id="GO:0050664">
    <property type="term" value="F:oxidoreductase activity, acting on NAD(P)H, oxygen as acceptor"/>
    <property type="evidence" value="ECO:0007669"/>
    <property type="project" value="TreeGrafter"/>
</dbReference>
<dbReference type="PANTHER" id="PTHR43008">
    <property type="entry name" value="BENZIL REDUCTASE"/>
    <property type="match status" value="1"/>
</dbReference>
<reference evidence="5 6" key="1">
    <citation type="journal article" date="2012" name="PLoS Pathog.">
        <title>Diverse lifestyles and strategies of plant pathogenesis encoded in the genomes of eighteen Dothideomycetes fungi.</title>
        <authorList>
            <person name="Ohm R.A."/>
            <person name="Feau N."/>
            <person name="Henrissat B."/>
            <person name="Schoch C.L."/>
            <person name="Horwitz B.A."/>
            <person name="Barry K.W."/>
            <person name="Condon B.J."/>
            <person name="Copeland A.C."/>
            <person name="Dhillon B."/>
            <person name="Glaser F."/>
            <person name="Hesse C.N."/>
            <person name="Kosti I."/>
            <person name="LaButti K."/>
            <person name="Lindquist E.A."/>
            <person name="Lucas S."/>
            <person name="Salamov A.A."/>
            <person name="Bradshaw R.E."/>
            <person name="Ciuffetti L."/>
            <person name="Hamelin R.C."/>
            <person name="Kema G.H.J."/>
            <person name="Lawrence C."/>
            <person name="Scott J.A."/>
            <person name="Spatafora J.W."/>
            <person name="Turgeon B.G."/>
            <person name="de Wit P.J.G.M."/>
            <person name="Zhong S."/>
            <person name="Goodwin S.B."/>
            <person name="Grigoriev I.V."/>
        </authorList>
    </citation>
    <scope>NUCLEOTIDE SEQUENCE [LARGE SCALE GENOMIC DNA]</scope>
    <source>
        <strain evidence="5 6">SO2202</strain>
    </source>
</reference>
<dbReference type="OrthoDB" id="1669814at2759"/>
<dbReference type="CDD" id="cd05233">
    <property type="entry name" value="SDR_c"/>
    <property type="match status" value="1"/>
</dbReference>
<dbReference type="InterPro" id="IPR002347">
    <property type="entry name" value="SDR_fam"/>
</dbReference>
<dbReference type="Pfam" id="PF13561">
    <property type="entry name" value="adh_short_C2"/>
    <property type="match status" value="1"/>
</dbReference>
<protein>
    <submittedName>
        <fullName evidence="5">NAD(P)-binding protein</fullName>
    </submittedName>
</protein>
<dbReference type="OMA" id="RMGRTHE"/>
<evidence type="ECO:0000256" key="4">
    <source>
        <dbReference type="SAM" id="MobiDB-lite"/>
    </source>
</evidence>
<evidence type="ECO:0000256" key="2">
    <source>
        <dbReference type="ARBA" id="ARBA00022857"/>
    </source>
</evidence>
<dbReference type="GeneID" id="27903235"/>
<dbReference type="PANTHER" id="PTHR43008:SF4">
    <property type="entry name" value="CHAIN DEHYDROGENASE, PUTATIVE (AFU_ORTHOLOGUE AFUA_4G08710)-RELATED"/>
    <property type="match status" value="1"/>
</dbReference>
<dbReference type="GO" id="GO:0016616">
    <property type="term" value="F:oxidoreductase activity, acting on the CH-OH group of donors, NAD or NADP as acceptor"/>
    <property type="evidence" value="ECO:0007669"/>
    <property type="project" value="UniProtKB-ARBA"/>
</dbReference>
<comment type="similarity">
    <text evidence="1">Belongs to the short-chain dehydrogenases/reductases (SDR) family.</text>
</comment>
<dbReference type="Gene3D" id="3.40.50.720">
    <property type="entry name" value="NAD(P)-binding Rossmann-like Domain"/>
    <property type="match status" value="1"/>
</dbReference>
<evidence type="ECO:0000256" key="3">
    <source>
        <dbReference type="ARBA" id="ARBA00023002"/>
    </source>
</evidence>
<evidence type="ECO:0000313" key="5">
    <source>
        <dbReference type="EMBL" id="EMF11387.1"/>
    </source>
</evidence>
<sequence length="328" mass="35373">MRLHSLPRISTRLVKNPKHEHLATTTTTTTTFDRKATISSAAVKKNRRIFSTRASIPEQERSNSKNQNPAGFDVSSKVFPVTGAGGGLGLAQARYLAEHGAQVYCLDVKDAPSDQWLEVQASVADQGKGGMSYIQLDVTSHQQQHSAMATIADMHDGIDGGYFAAGINHVASLLDYAPGMASKVMDINFHGVLYSIQACAKQMIKHKKTGCLVPVASMSARVANRGLCCAPYNASKAAVVSLVQTSAAELAQYGIRVNAVLPGNCLTPMIRQNFQDQPRLEQEMKSQNMLGRLSVPEEYNGTILYLLSEASTYMTGSAVTVDGGYTAW</sequence>
<dbReference type="STRING" id="692275.M3D2L8"/>
<dbReference type="EMBL" id="KB456266">
    <property type="protein sequence ID" value="EMF11387.1"/>
    <property type="molecule type" value="Genomic_DNA"/>
</dbReference>
<dbReference type="SUPFAM" id="SSF51735">
    <property type="entry name" value="NAD(P)-binding Rossmann-fold domains"/>
    <property type="match status" value="1"/>
</dbReference>
<feature type="region of interest" description="Disordered" evidence="4">
    <location>
        <begin position="51"/>
        <end position="71"/>
    </location>
</feature>